<evidence type="ECO:0000313" key="2">
    <source>
        <dbReference type="Proteomes" id="UP000887116"/>
    </source>
</evidence>
<dbReference type="AlphaFoldDB" id="A0A8X6H049"/>
<proteinExistence type="predicted"/>
<name>A0A8X6H049_TRICU</name>
<evidence type="ECO:0000313" key="1">
    <source>
        <dbReference type="EMBL" id="GFQ93508.1"/>
    </source>
</evidence>
<organism evidence="1 2">
    <name type="scientific">Trichonephila clavata</name>
    <name type="common">Joro spider</name>
    <name type="synonym">Nephila clavata</name>
    <dbReference type="NCBI Taxonomy" id="2740835"/>
    <lineage>
        <taxon>Eukaryota</taxon>
        <taxon>Metazoa</taxon>
        <taxon>Ecdysozoa</taxon>
        <taxon>Arthropoda</taxon>
        <taxon>Chelicerata</taxon>
        <taxon>Arachnida</taxon>
        <taxon>Araneae</taxon>
        <taxon>Araneomorphae</taxon>
        <taxon>Entelegynae</taxon>
        <taxon>Araneoidea</taxon>
        <taxon>Nephilidae</taxon>
        <taxon>Trichonephila</taxon>
    </lineage>
</organism>
<keyword evidence="2" id="KW-1185">Reference proteome</keyword>
<sequence length="128" mass="15127">MSSNYYVISASRRRRRIIRRHTLLPPTVWGNGLQLSFVADARVRFAQWLLQQNAQSVNLSSYVLLNKKVVLNKPRFYLWALEYCHGMRRLPGQHRFAIQVWASVVRDGLVKSCHILTYMTDVKDRIFY</sequence>
<accession>A0A8X6H049</accession>
<dbReference type="EMBL" id="BMAO01004266">
    <property type="protein sequence ID" value="GFQ93508.1"/>
    <property type="molecule type" value="Genomic_DNA"/>
</dbReference>
<comment type="caution">
    <text evidence="1">The sequence shown here is derived from an EMBL/GenBank/DDBJ whole genome shotgun (WGS) entry which is preliminary data.</text>
</comment>
<dbReference type="Proteomes" id="UP000887116">
    <property type="component" value="Unassembled WGS sequence"/>
</dbReference>
<gene>
    <name evidence="1" type="ORF">TNCT_15561</name>
</gene>
<protein>
    <submittedName>
        <fullName evidence="1">Uncharacterized protein</fullName>
    </submittedName>
</protein>
<reference evidence="1" key="1">
    <citation type="submission" date="2020-07" db="EMBL/GenBank/DDBJ databases">
        <title>Multicomponent nature underlies the extraordinary mechanical properties of spider dragline silk.</title>
        <authorList>
            <person name="Kono N."/>
            <person name="Nakamura H."/>
            <person name="Mori M."/>
            <person name="Yoshida Y."/>
            <person name="Ohtoshi R."/>
            <person name="Malay A.D."/>
            <person name="Moran D.A.P."/>
            <person name="Tomita M."/>
            <person name="Numata K."/>
            <person name="Arakawa K."/>
        </authorList>
    </citation>
    <scope>NUCLEOTIDE SEQUENCE</scope>
</reference>